<comment type="caution">
    <text evidence="2">The sequence shown here is derived from an EMBL/GenBank/DDBJ whole genome shotgun (WGS) entry which is preliminary data.</text>
</comment>
<organism evidence="2 3">
    <name type="scientific">Chitinophaga rhizophila</name>
    <dbReference type="NCBI Taxonomy" id="2866212"/>
    <lineage>
        <taxon>Bacteria</taxon>
        <taxon>Pseudomonadati</taxon>
        <taxon>Bacteroidota</taxon>
        <taxon>Chitinophagia</taxon>
        <taxon>Chitinophagales</taxon>
        <taxon>Chitinophagaceae</taxon>
        <taxon>Chitinophaga</taxon>
    </lineage>
</organism>
<evidence type="ECO:0000313" key="2">
    <source>
        <dbReference type="EMBL" id="MBW8682797.1"/>
    </source>
</evidence>
<dbReference type="Pfam" id="PF05368">
    <property type="entry name" value="NmrA"/>
    <property type="match status" value="1"/>
</dbReference>
<dbReference type="InterPro" id="IPR051604">
    <property type="entry name" value="Ergot_Alk_Oxidoreductase"/>
</dbReference>
<protein>
    <submittedName>
        <fullName evidence="2">SDR family oxidoreductase</fullName>
    </submittedName>
</protein>
<name>A0ABS7G554_9BACT</name>
<dbReference type="PANTHER" id="PTHR43162:SF1">
    <property type="entry name" value="PRESTALK A DIFFERENTIATION PROTEIN A"/>
    <property type="match status" value="1"/>
</dbReference>
<sequence>MSTQTSATILITGATGSIGTELIRQLSAQGIAVNAMVRSPDRAKDLGQLPGVTLVQGDFDDAQSLKAALKGIEKAFLLTNSSEQAEAQQLRFVAAAKAAGVKHLVKLSQWAAHSDSPVRFLRYHAAAEAAIIASGITYTFLRPNLFMQGLLGFKDPIKADNRFFAAAGDARISLIDIRDIAAVAAVVLTTDGHANAVYDLTGPESLTHTALAEIFSAVLQRHITFVDVPEPAMKAALSGAGFPEWQAEGLLEDYAHYRLNEAATVTTTVEDVTGKPARSFGQFVADYAFLFS</sequence>
<evidence type="ECO:0000259" key="1">
    <source>
        <dbReference type="Pfam" id="PF05368"/>
    </source>
</evidence>
<dbReference type="Gene3D" id="3.40.50.720">
    <property type="entry name" value="NAD(P)-binding Rossmann-like Domain"/>
    <property type="match status" value="1"/>
</dbReference>
<dbReference type="EMBL" id="JAICCF010000001">
    <property type="protein sequence ID" value="MBW8682797.1"/>
    <property type="molecule type" value="Genomic_DNA"/>
</dbReference>
<dbReference type="Gene3D" id="3.90.25.10">
    <property type="entry name" value="UDP-galactose 4-epimerase, domain 1"/>
    <property type="match status" value="1"/>
</dbReference>
<dbReference type="InterPro" id="IPR008030">
    <property type="entry name" value="NmrA-like"/>
</dbReference>
<keyword evidence="3" id="KW-1185">Reference proteome</keyword>
<gene>
    <name evidence="2" type="ORF">K1Y79_00500</name>
</gene>
<dbReference type="SUPFAM" id="SSF51735">
    <property type="entry name" value="NAD(P)-binding Rossmann-fold domains"/>
    <property type="match status" value="1"/>
</dbReference>
<accession>A0ABS7G554</accession>
<dbReference type="RefSeq" id="WP_220248036.1">
    <property type="nucleotide sequence ID" value="NZ_JAICCF010000001.1"/>
</dbReference>
<dbReference type="CDD" id="cd05269">
    <property type="entry name" value="TMR_SDR_a"/>
    <property type="match status" value="1"/>
</dbReference>
<dbReference type="InterPro" id="IPR036291">
    <property type="entry name" value="NAD(P)-bd_dom_sf"/>
</dbReference>
<evidence type="ECO:0000313" key="3">
    <source>
        <dbReference type="Proteomes" id="UP000812961"/>
    </source>
</evidence>
<dbReference type="Proteomes" id="UP000812961">
    <property type="component" value="Unassembled WGS sequence"/>
</dbReference>
<reference evidence="2 3" key="1">
    <citation type="submission" date="2021-08" db="EMBL/GenBank/DDBJ databases">
        <title>The genome sequence of Chitinophaga sp. B61.</title>
        <authorList>
            <person name="Zhang X."/>
        </authorList>
    </citation>
    <scope>NUCLEOTIDE SEQUENCE [LARGE SCALE GENOMIC DNA]</scope>
    <source>
        <strain evidence="2 3">B61</strain>
    </source>
</reference>
<dbReference type="PANTHER" id="PTHR43162">
    <property type="match status" value="1"/>
</dbReference>
<proteinExistence type="predicted"/>
<feature type="domain" description="NmrA-like" evidence="1">
    <location>
        <begin position="6"/>
        <end position="255"/>
    </location>
</feature>